<evidence type="ECO:0000256" key="7">
    <source>
        <dbReference type="ARBA" id="ARBA00023004"/>
    </source>
</evidence>
<dbReference type="InterPro" id="IPR039261">
    <property type="entry name" value="FNR_nucleotide-bd"/>
</dbReference>
<keyword evidence="5" id="KW-0479">Metal-binding</keyword>
<feature type="domain" description="Cytochrome b5 heme-binding" evidence="10">
    <location>
        <begin position="1001"/>
        <end position="1082"/>
    </location>
</feature>
<dbReference type="EMBL" id="JBANRG010000055">
    <property type="protein sequence ID" value="KAK7443164.1"/>
    <property type="molecule type" value="Genomic_DNA"/>
</dbReference>
<evidence type="ECO:0000313" key="12">
    <source>
        <dbReference type="Proteomes" id="UP001498398"/>
    </source>
</evidence>
<organism evidence="11 12">
    <name type="scientific">Marasmiellus scandens</name>
    <dbReference type="NCBI Taxonomy" id="2682957"/>
    <lineage>
        <taxon>Eukaryota</taxon>
        <taxon>Fungi</taxon>
        <taxon>Dikarya</taxon>
        <taxon>Basidiomycota</taxon>
        <taxon>Agaricomycotina</taxon>
        <taxon>Agaricomycetes</taxon>
        <taxon>Agaricomycetidae</taxon>
        <taxon>Agaricales</taxon>
        <taxon>Marasmiineae</taxon>
        <taxon>Omphalotaceae</taxon>
        <taxon>Marasmiellus</taxon>
    </lineage>
</organism>
<sequence>MTCPASGLSGPRGCAFLGMSMSSSETLYGAPKGPNAMQTLLENDRKTLCEVLLPNAPPKEQTKSQSMLANADSLNPPELDVLALALGAPTRRVLERADRIGEETGWRDGFLSTKHGLCPPDPNAPAAALAHSPGRVWSDICSRMPGLIARGRVREAILELPLIDGSAETIPDKALWAAVVCLGILASIWRYEDRNDGHEGIVRGARKEHFYNIHGEPDEEPETVGIPRNIVIPFRQICTRLGRPLPYLSQSDVSLHNYKIRDPTATFPYLERNENMDLRWPIFNDYGERNFLLCMAEVHGLFTPGLDIIARCQERVMEKDNDGLLVELVRLKEVVDQLLYVFHKISVNPHAGENFAPPASWGQGYAKFSAPLSKRLPALSGLFLPIFQVMDSFLQRTNFSSFLGIESKHLRAWMPLNIRAFLAAIEESRFSVVDYVRKKSGDERLVGVLDAIVESYAGEKGFMGTHRYKVYGFLEIVAKTGRVETNGGAGASDSVGRPWSEVHRTLAASMKERLEPFRGRPSSTSSDSQSMPSSQSLSLSVQPHEMRGTYDECRFWAKIINRSSIDDDPHRSTGKVSIDVRNTGLTFIPGDRLAIMPLNSWTDIEKIVGALGLVDLLDVNVPLTGDGAAKWLRYAHHEAEVSKVDPSVAPRVTVRDILRKGKLAPLTKEMVMTVHSFVKISSVTLRVLGSDAWPVNGSLGDLLIAALNEVPEDVWDQAFSLNDLSWLPILIPPEVPRTYSISSSYFGLLPETIDLTVARSEHVVSPLLSTEGTRITRPGVCSGFLNPDPTLDHGPNHHLTAGGSEERILVGINRPLNFQLPISTAAPVAMFAGGSGIAPFRGFWQARVGRGVIGRNLLFLGVQSRQKFIYKHELREYVTSGKLELHVAFSRDSNGLAYDPVARDLVEKTMEPRYIDALILEQGPTVCDLLISTKLGGLGGSVYICGSVSLYETVMRGMREALYRYRAVTKEGADELMAQAFAERRIMLDVFMTPRVMKEDEPYISLSELSKNTGHREGGKLWIGVHGSVYDVTDFLPIHPGGTLIVAGSAGIDASVTFDEVAHTSNPEVMSLLGKYFIGYLTPKPNFQTAELGDIYDSWVDYMRTCVESLTTLSFEVDTLKKDSKLWFSDGLLSTHAIRKLYQLQSRFLTSTGFPILFGTKLQELYLKLSFSIANSGDDSLLPDVMGRITNATSSPSAIAARKEIAELGEFVSNSATAAPAFERGIITYTRNVCELDVRLLEQIRDEIGEGYDKFMRVAEVVKSYPSKEKQALHRIATVLMSYLERIAERVDSFYVDLAAESLYHPEREANPARARWRFLQRRLKDGSFFLLTKQMASLSLDSRQSSPVPRAFESKRSKRQSVSFDHVLSQAISSVSKTSASGTARPTSRGHKHTKTASNHTHANAGYRNGTPPPVPPMPSIHQPQPVRPLRLADAHTARARGPSDSTTYEEEMLSKAANRMSQFMNRRMKDIRRLSKSTDLGLSLDHAMAVYGGRRGPESVAESDESEGSSPTSGSSVGLGLSRSVRNQQVPVEQRTMYGNGGVSSGPHSRQTSLGSSVRRVPSRSDLHSATFSRKLSVYGNSRPGTPSGQSQTGSTTIPAVPPKPSHW</sequence>
<feature type="compositionally biased region" description="Polar residues" evidence="9">
    <location>
        <begin position="1371"/>
        <end position="1387"/>
    </location>
</feature>
<dbReference type="InterPro" id="IPR023173">
    <property type="entry name" value="NADPH_Cyt_P450_Rdtase_alpha"/>
</dbReference>
<evidence type="ECO:0000256" key="8">
    <source>
        <dbReference type="ARBA" id="ARBA00023797"/>
    </source>
</evidence>
<evidence type="ECO:0000256" key="4">
    <source>
        <dbReference type="ARBA" id="ARBA00022630"/>
    </source>
</evidence>
<dbReference type="EC" id="1.6.2.4" evidence="8"/>
<feature type="compositionally biased region" description="Low complexity" evidence="9">
    <location>
        <begin position="1510"/>
        <end position="1526"/>
    </location>
</feature>
<dbReference type="PANTHER" id="PTHR19384:SF17">
    <property type="entry name" value="NADPH--CYTOCHROME P450 REDUCTASE"/>
    <property type="match status" value="1"/>
</dbReference>
<dbReference type="InterPro" id="IPR000898">
    <property type="entry name" value="Indolamine_dOase"/>
</dbReference>
<evidence type="ECO:0000313" key="11">
    <source>
        <dbReference type="EMBL" id="KAK7443164.1"/>
    </source>
</evidence>
<comment type="cofactor">
    <cofactor evidence="1">
        <name>FAD</name>
        <dbReference type="ChEBI" id="CHEBI:57692"/>
    </cofactor>
</comment>
<dbReference type="InterPro" id="IPR037217">
    <property type="entry name" value="Trp/Indoleamine_2_3_dOase-like"/>
</dbReference>
<dbReference type="PRINTS" id="PR00371">
    <property type="entry name" value="FPNCR"/>
</dbReference>
<dbReference type="SMART" id="SM01117">
    <property type="entry name" value="Cyt-b5"/>
    <property type="match status" value="1"/>
</dbReference>
<dbReference type="Gene3D" id="3.10.120.10">
    <property type="entry name" value="Cytochrome b5-like heme/steroid binding domain"/>
    <property type="match status" value="1"/>
</dbReference>
<keyword evidence="4" id="KW-0285">Flavoprotein</keyword>
<dbReference type="Pfam" id="PF01231">
    <property type="entry name" value="IDO"/>
    <property type="match status" value="1"/>
</dbReference>
<dbReference type="InterPro" id="IPR001199">
    <property type="entry name" value="Cyt_B5-like_heme/steroid-bd"/>
</dbReference>
<feature type="compositionally biased region" description="Polar residues" evidence="9">
    <location>
        <begin position="1548"/>
        <end position="1558"/>
    </location>
</feature>
<feature type="compositionally biased region" description="Low complexity" evidence="9">
    <location>
        <begin position="1586"/>
        <end position="1599"/>
    </location>
</feature>
<reference evidence="11 12" key="1">
    <citation type="submission" date="2024-01" db="EMBL/GenBank/DDBJ databases">
        <title>A draft genome for the cacao thread blight pathogen Marasmiellus scandens.</title>
        <authorList>
            <person name="Baruah I.K."/>
            <person name="Leung J."/>
            <person name="Bukari Y."/>
            <person name="Amoako-Attah I."/>
            <person name="Meinhardt L.W."/>
            <person name="Bailey B.A."/>
            <person name="Cohen S.P."/>
        </authorList>
    </citation>
    <scope>NUCLEOTIDE SEQUENCE [LARGE SCALE GENOMIC DNA]</scope>
    <source>
        <strain evidence="11 12">GH-19</strain>
    </source>
</reference>
<feature type="region of interest" description="Disordered" evidence="9">
    <location>
        <begin position="1497"/>
        <end position="1526"/>
    </location>
</feature>
<dbReference type="Pfam" id="PF00173">
    <property type="entry name" value="Cyt-b5"/>
    <property type="match status" value="1"/>
</dbReference>
<dbReference type="PROSITE" id="PS50255">
    <property type="entry name" value="CYTOCHROME_B5_2"/>
    <property type="match status" value="1"/>
</dbReference>
<dbReference type="SUPFAM" id="SSF63380">
    <property type="entry name" value="Riboflavin synthase domain-like"/>
    <property type="match status" value="1"/>
</dbReference>
<feature type="region of interest" description="Disordered" evidence="9">
    <location>
        <begin position="513"/>
        <end position="542"/>
    </location>
</feature>
<evidence type="ECO:0000256" key="9">
    <source>
        <dbReference type="SAM" id="MobiDB-lite"/>
    </source>
</evidence>
<gene>
    <name evidence="11" type="ORF">VKT23_015762</name>
</gene>
<protein>
    <recommendedName>
        <fullName evidence="8">NADPH--hemoprotein reductase</fullName>
        <ecNumber evidence="8">1.6.2.4</ecNumber>
    </recommendedName>
</protein>
<accession>A0ABR1IWE1</accession>
<evidence type="ECO:0000256" key="6">
    <source>
        <dbReference type="ARBA" id="ARBA00022827"/>
    </source>
</evidence>
<dbReference type="Pfam" id="PF00175">
    <property type="entry name" value="NAD_binding_1"/>
    <property type="match status" value="1"/>
</dbReference>
<feature type="region of interest" description="Disordered" evidence="9">
    <location>
        <begin position="1538"/>
        <end position="1610"/>
    </location>
</feature>
<evidence type="ECO:0000259" key="10">
    <source>
        <dbReference type="PROSITE" id="PS50255"/>
    </source>
</evidence>
<evidence type="ECO:0000256" key="2">
    <source>
        <dbReference type="ARBA" id="ARBA00007119"/>
    </source>
</evidence>
<feature type="region of interest" description="Disordered" evidence="9">
    <location>
        <begin position="1341"/>
        <end position="1426"/>
    </location>
</feature>
<dbReference type="InterPro" id="IPR036400">
    <property type="entry name" value="Cyt_B5-like_heme/steroid_sf"/>
</dbReference>
<evidence type="ECO:0000256" key="3">
    <source>
        <dbReference type="ARBA" id="ARBA00022617"/>
    </source>
</evidence>
<dbReference type="InterPro" id="IPR001433">
    <property type="entry name" value="OxRdtase_FAD/NAD-bd"/>
</dbReference>
<dbReference type="InterPro" id="IPR018506">
    <property type="entry name" value="Cyt_B5_heme-BS"/>
</dbReference>
<dbReference type="PROSITE" id="PS00191">
    <property type="entry name" value="CYTOCHROME_B5_1"/>
    <property type="match status" value="1"/>
</dbReference>
<dbReference type="SUPFAM" id="SSF52343">
    <property type="entry name" value="Ferredoxin reductase-like, C-terminal NADP-linked domain"/>
    <property type="match status" value="1"/>
</dbReference>
<keyword evidence="7" id="KW-0408">Iron</keyword>
<dbReference type="InterPro" id="IPR017938">
    <property type="entry name" value="Riboflavin_synthase-like_b-brl"/>
</dbReference>
<dbReference type="Gene3D" id="1.20.990.10">
    <property type="entry name" value="NADPH-cytochrome p450 Reductase, Chain A, domain 3"/>
    <property type="match status" value="1"/>
</dbReference>
<dbReference type="InterPro" id="IPR001709">
    <property type="entry name" value="Flavoprot_Pyr_Nucl_cyt_Rdtase"/>
</dbReference>
<comment type="similarity">
    <text evidence="2">Belongs to the indoleamine 2,3-dioxygenase family.</text>
</comment>
<evidence type="ECO:0000256" key="5">
    <source>
        <dbReference type="ARBA" id="ARBA00022723"/>
    </source>
</evidence>
<name>A0ABR1IWE1_9AGAR</name>
<comment type="caution">
    <text evidence="11">The sequence shown here is derived from an EMBL/GenBank/DDBJ whole genome shotgun (WGS) entry which is preliminary data.</text>
</comment>
<dbReference type="Gene3D" id="1.20.58.480">
    <property type="match status" value="1"/>
</dbReference>
<feature type="compositionally biased region" description="Low complexity" evidence="9">
    <location>
        <begin position="521"/>
        <end position="540"/>
    </location>
</feature>
<dbReference type="Gene3D" id="3.40.50.80">
    <property type="entry name" value="Nucleotide-binding domain of ferredoxin-NADP reductase (FNR) module"/>
    <property type="match status" value="1"/>
</dbReference>
<dbReference type="PANTHER" id="PTHR19384">
    <property type="entry name" value="NITRIC OXIDE SYNTHASE-RELATED"/>
    <property type="match status" value="1"/>
</dbReference>
<evidence type="ECO:0000256" key="1">
    <source>
        <dbReference type="ARBA" id="ARBA00001974"/>
    </source>
</evidence>
<keyword evidence="12" id="KW-1185">Reference proteome</keyword>
<dbReference type="Proteomes" id="UP001498398">
    <property type="component" value="Unassembled WGS sequence"/>
</dbReference>
<dbReference type="SUPFAM" id="SSF140959">
    <property type="entry name" value="Indolic compounds 2,3-dioxygenase-like"/>
    <property type="match status" value="1"/>
</dbReference>
<dbReference type="SUPFAM" id="SSF55856">
    <property type="entry name" value="Cytochrome b5-like heme/steroid binding domain"/>
    <property type="match status" value="1"/>
</dbReference>
<dbReference type="Gene3D" id="2.40.30.10">
    <property type="entry name" value="Translation factors"/>
    <property type="match status" value="1"/>
</dbReference>
<keyword evidence="3" id="KW-0349">Heme</keyword>
<keyword evidence="6" id="KW-0274">FAD</keyword>
<proteinExistence type="inferred from homology"/>